<evidence type="ECO:0000256" key="4">
    <source>
        <dbReference type="ARBA" id="ARBA00022840"/>
    </source>
</evidence>
<dbReference type="PANTHER" id="PTHR43820:SF4">
    <property type="entry name" value="HIGH-AFFINITY BRANCHED-CHAIN AMINO ACID TRANSPORT ATP-BINDING PROTEIN LIVF"/>
    <property type="match status" value="1"/>
</dbReference>
<keyword evidence="2" id="KW-0813">Transport</keyword>
<keyword evidence="4 7" id="KW-0067">ATP-binding</keyword>
<keyword evidence="5" id="KW-0029">Amino-acid transport</keyword>
<dbReference type="InterPro" id="IPR052156">
    <property type="entry name" value="BCAA_Transport_ATP-bd_LivF"/>
</dbReference>
<dbReference type="PROSITE" id="PS00211">
    <property type="entry name" value="ABC_TRANSPORTER_1"/>
    <property type="match status" value="1"/>
</dbReference>
<dbReference type="RefSeq" id="WP_073030617.1">
    <property type="nucleotide sequence ID" value="NZ_FQXJ01000011.1"/>
</dbReference>
<dbReference type="InterPro" id="IPR003593">
    <property type="entry name" value="AAA+_ATPase"/>
</dbReference>
<dbReference type="Pfam" id="PF00005">
    <property type="entry name" value="ABC_tran"/>
    <property type="match status" value="1"/>
</dbReference>
<dbReference type="SUPFAM" id="SSF52540">
    <property type="entry name" value="P-loop containing nucleoside triphosphate hydrolases"/>
    <property type="match status" value="1"/>
</dbReference>
<keyword evidence="8" id="KW-1185">Reference proteome</keyword>
<evidence type="ECO:0000313" key="7">
    <source>
        <dbReference type="EMBL" id="SHI21345.1"/>
    </source>
</evidence>
<evidence type="ECO:0000259" key="6">
    <source>
        <dbReference type="PROSITE" id="PS50893"/>
    </source>
</evidence>
<evidence type="ECO:0000256" key="2">
    <source>
        <dbReference type="ARBA" id="ARBA00022448"/>
    </source>
</evidence>
<sequence length="235" mass="26030">MLEISGIDTSYGNLQVLWDVSLNIGEGEIVAVLGPNGSGKTTMLKSIMNLVSVKRGKIMFLGQDITGKPIHELTRLGLAFVPEERHLFPAMTVMENLLLGAYTIRNKKIIKETFNRVFELFPRLAERKKQYAGTMSGGERQMLAIARGIMSNPKMLILDEPSMGLAPQNVLAVFETIKKLSAEKVTVLIVEQNVNTTLTVADRAYVMEQGRIVMEGSSSQLQGDDHIRKMYMGIA</sequence>
<dbReference type="EMBL" id="FQXJ01000011">
    <property type="protein sequence ID" value="SHI21345.1"/>
    <property type="molecule type" value="Genomic_DNA"/>
</dbReference>
<evidence type="ECO:0000256" key="5">
    <source>
        <dbReference type="ARBA" id="ARBA00022970"/>
    </source>
</evidence>
<dbReference type="AlphaFoldDB" id="A0A1M5ZAU8"/>
<dbReference type="GO" id="GO:0015807">
    <property type="term" value="P:L-amino acid transport"/>
    <property type="evidence" value="ECO:0007669"/>
    <property type="project" value="TreeGrafter"/>
</dbReference>
<dbReference type="Gene3D" id="3.40.50.300">
    <property type="entry name" value="P-loop containing nucleotide triphosphate hydrolases"/>
    <property type="match status" value="1"/>
</dbReference>
<comment type="similarity">
    <text evidence="1">Belongs to the ABC transporter superfamily.</text>
</comment>
<evidence type="ECO:0000313" key="8">
    <source>
        <dbReference type="Proteomes" id="UP000183954"/>
    </source>
</evidence>
<dbReference type="InterPro" id="IPR027417">
    <property type="entry name" value="P-loop_NTPase"/>
</dbReference>
<dbReference type="InterPro" id="IPR003439">
    <property type="entry name" value="ABC_transporter-like_ATP-bd"/>
</dbReference>
<accession>A0A1M5ZAU8</accession>
<dbReference type="OrthoDB" id="9779136at2"/>
<keyword evidence="3" id="KW-0547">Nucleotide-binding</keyword>
<reference evidence="8" key="1">
    <citation type="submission" date="2016-11" db="EMBL/GenBank/DDBJ databases">
        <authorList>
            <person name="Varghese N."/>
            <person name="Submissions S."/>
        </authorList>
    </citation>
    <scope>NUCLEOTIDE SEQUENCE [LARGE SCALE GENOMIC DNA]</scope>
    <source>
        <strain evidence="8">DSM 15449</strain>
    </source>
</reference>
<gene>
    <name evidence="7" type="ORF">SAMN02746098_03090</name>
</gene>
<dbReference type="SMART" id="SM00382">
    <property type="entry name" value="AAA"/>
    <property type="match status" value="1"/>
</dbReference>
<dbReference type="GO" id="GO:0005524">
    <property type="term" value="F:ATP binding"/>
    <property type="evidence" value="ECO:0007669"/>
    <property type="project" value="UniProtKB-KW"/>
</dbReference>
<dbReference type="GO" id="GO:0015658">
    <property type="term" value="F:branched-chain amino acid transmembrane transporter activity"/>
    <property type="evidence" value="ECO:0007669"/>
    <property type="project" value="TreeGrafter"/>
</dbReference>
<feature type="domain" description="ABC transporter" evidence="6">
    <location>
        <begin position="2"/>
        <end position="234"/>
    </location>
</feature>
<organism evidence="7 8">
    <name type="scientific">Desulfosporosinus lacus DSM 15449</name>
    <dbReference type="NCBI Taxonomy" id="1121420"/>
    <lineage>
        <taxon>Bacteria</taxon>
        <taxon>Bacillati</taxon>
        <taxon>Bacillota</taxon>
        <taxon>Clostridia</taxon>
        <taxon>Eubacteriales</taxon>
        <taxon>Desulfitobacteriaceae</taxon>
        <taxon>Desulfosporosinus</taxon>
    </lineage>
</organism>
<dbReference type="Proteomes" id="UP000183954">
    <property type="component" value="Unassembled WGS sequence"/>
</dbReference>
<protein>
    <submittedName>
        <fullName evidence="7">Amino acid/amide ABC transporter ATP-binding protein 2, HAAT family</fullName>
    </submittedName>
</protein>
<dbReference type="CDD" id="cd03224">
    <property type="entry name" value="ABC_TM1139_LivF_branched"/>
    <property type="match status" value="1"/>
</dbReference>
<proteinExistence type="inferred from homology"/>
<dbReference type="STRING" id="1121420.SAMN02746098_03090"/>
<evidence type="ECO:0000256" key="3">
    <source>
        <dbReference type="ARBA" id="ARBA00022741"/>
    </source>
</evidence>
<dbReference type="PANTHER" id="PTHR43820">
    <property type="entry name" value="HIGH-AFFINITY BRANCHED-CHAIN AMINO ACID TRANSPORT ATP-BINDING PROTEIN LIVF"/>
    <property type="match status" value="1"/>
</dbReference>
<dbReference type="InterPro" id="IPR017871">
    <property type="entry name" value="ABC_transporter-like_CS"/>
</dbReference>
<dbReference type="GO" id="GO:0016887">
    <property type="term" value="F:ATP hydrolysis activity"/>
    <property type="evidence" value="ECO:0007669"/>
    <property type="project" value="InterPro"/>
</dbReference>
<dbReference type="PROSITE" id="PS50893">
    <property type="entry name" value="ABC_TRANSPORTER_2"/>
    <property type="match status" value="1"/>
</dbReference>
<name>A0A1M5ZAU8_9FIRM</name>
<evidence type="ECO:0000256" key="1">
    <source>
        <dbReference type="ARBA" id="ARBA00005417"/>
    </source>
</evidence>